<proteinExistence type="predicted"/>
<dbReference type="PANTHER" id="PTHR40072:SF1">
    <property type="entry name" value="MOLYBDOPTERIN-GUANINE DINUCLEOTIDE BIOSYNTHESIS ADAPTER PROTEIN"/>
    <property type="match status" value="1"/>
</dbReference>
<dbReference type="Proteomes" id="UP001165287">
    <property type="component" value="Unassembled WGS sequence"/>
</dbReference>
<dbReference type="PANTHER" id="PTHR40072">
    <property type="entry name" value="MOLYBDOPTERIN-GUANINE DINUCLEOTIDE BIOSYNTHESIS ADAPTER PROTEIN-RELATED"/>
    <property type="match status" value="1"/>
</dbReference>
<dbReference type="EMBL" id="JAIQUM010000001">
    <property type="protein sequence ID" value="MBZ5748825.1"/>
    <property type="molecule type" value="Genomic_DNA"/>
</dbReference>
<dbReference type="InterPro" id="IPR027417">
    <property type="entry name" value="P-loop_NTPase"/>
</dbReference>
<keyword evidence="3" id="KW-1185">Reference proteome</keyword>
<evidence type="ECO:0000313" key="3">
    <source>
        <dbReference type="Proteomes" id="UP001165287"/>
    </source>
</evidence>
<protein>
    <submittedName>
        <fullName evidence="2">Molybdopterin-guanine dinucleotide biosynthesis protein B</fullName>
    </submittedName>
</protein>
<dbReference type="InterPro" id="IPR004435">
    <property type="entry name" value="MobB_dom"/>
</dbReference>
<dbReference type="Gene3D" id="3.40.50.300">
    <property type="entry name" value="P-loop containing nucleotide triphosphate hydrolases"/>
    <property type="match status" value="1"/>
</dbReference>
<dbReference type="InterPro" id="IPR052539">
    <property type="entry name" value="MGD_biosynthesis_adapter"/>
</dbReference>
<comment type="caution">
    <text evidence="2">The sequence shown here is derived from an EMBL/GenBank/DDBJ whole genome shotgun (WGS) entry which is preliminary data.</text>
</comment>
<dbReference type="NCBIfam" id="TIGR00176">
    <property type="entry name" value="mobB"/>
    <property type="match status" value="1"/>
</dbReference>
<dbReference type="Pfam" id="PF03205">
    <property type="entry name" value="MobB"/>
    <property type="match status" value="1"/>
</dbReference>
<gene>
    <name evidence="2" type="primary">mobB</name>
    <name evidence="2" type="ORF">K9V48_00810</name>
</gene>
<evidence type="ECO:0000313" key="2">
    <source>
        <dbReference type="EMBL" id="MBZ5748825.1"/>
    </source>
</evidence>
<evidence type="ECO:0000259" key="1">
    <source>
        <dbReference type="Pfam" id="PF03205"/>
    </source>
</evidence>
<sequence>MGRILQVVGYQNSGKTTFVVEYIEAAVRQKLKVGTIKHHGHLEAIKMDDQRKDTGKHRQAGAQVTLVEGNGSLVLTSEKLSLSLSQMVTLYSQFQLDVIVVEGFKLAAYPKVVLVTSQADLLLLNDLLNISCVIARFQLPKEITERFQTFYHTKECIEWLLTNKVGEMIE</sequence>
<organism evidence="2 3">
    <name type="scientific">Metabacillus rhizolycopersici</name>
    <dbReference type="NCBI Taxonomy" id="2875709"/>
    <lineage>
        <taxon>Bacteria</taxon>
        <taxon>Bacillati</taxon>
        <taxon>Bacillota</taxon>
        <taxon>Bacilli</taxon>
        <taxon>Bacillales</taxon>
        <taxon>Bacillaceae</taxon>
        <taxon>Metabacillus</taxon>
    </lineage>
</organism>
<name>A0ABS7ULN0_9BACI</name>
<reference evidence="2" key="1">
    <citation type="submission" date="2024-05" db="EMBL/GenBank/DDBJ databases">
        <title>Metabacillus sp. nov., isolated from the rhizosphere soil of tomato plants.</title>
        <authorList>
            <person name="Ma R."/>
        </authorList>
    </citation>
    <scope>NUCLEOTIDE SEQUENCE</scope>
    <source>
        <strain evidence="2">DBTR6</strain>
    </source>
</reference>
<feature type="domain" description="Molybdopterin-guanine dinucleotide biosynthesis protein B (MobB)" evidence="1">
    <location>
        <begin position="4"/>
        <end position="121"/>
    </location>
</feature>
<dbReference type="RefSeq" id="WP_224135997.1">
    <property type="nucleotide sequence ID" value="NZ_JAIQUM010000001.1"/>
</dbReference>
<dbReference type="SUPFAM" id="SSF52540">
    <property type="entry name" value="P-loop containing nucleoside triphosphate hydrolases"/>
    <property type="match status" value="1"/>
</dbReference>
<accession>A0ABS7ULN0</accession>